<keyword evidence="4 11" id="KW-0813">Transport</keyword>
<evidence type="ECO:0000256" key="9">
    <source>
        <dbReference type="ARBA" id="ARBA00022989"/>
    </source>
</evidence>
<evidence type="ECO:0000256" key="11">
    <source>
        <dbReference type="RuleBase" id="RU363032"/>
    </source>
</evidence>
<evidence type="ECO:0000256" key="2">
    <source>
        <dbReference type="ARBA" id="ARBA00004429"/>
    </source>
</evidence>
<dbReference type="Pfam" id="PF14785">
    <property type="entry name" value="MalF_P2"/>
    <property type="match status" value="1"/>
</dbReference>
<feature type="domain" description="ABC transmembrane type-1" evidence="13">
    <location>
        <begin position="312"/>
        <end position="536"/>
    </location>
</feature>
<evidence type="ECO:0000256" key="12">
    <source>
        <dbReference type="RuleBase" id="RU367050"/>
    </source>
</evidence>
<dbReference type="PANTHER" id="PTHR47314:SF1">
    <property type="entry name" value="MALTOSE_MALTODEXTRIN TRANSPORT SYSTEM PERMEASE PROTEIN MALF"/>
    <property type="match status" value="1"/>
</dbReference>
<comment type="subunit">
    <text evidence="12">The complex is composed of two ATP-binding proteins (MalK), two transmembrane proteins (MalG and MalF) and a solute-binding protein (MalE).</text>
</comment>
<dbReference type="NCBIfam" id="NF008232">
    <property type="entry name" value="PRK10999.1"/>
    <property type="match status" value="1"/>
</dbReference>
<dbReference type="InterPro" id="IPR035277">
    <property type="entry name" value="MalF_N"/>
</dbReference>
<comment type="function">
    <text evidence="1 12">Part of the ABC transporter complex MalEFGK involved in maltose/maltodextrin import. Probably responsible for the translocation of the substrate across the membrane.</text>
</comment>
<organism evidence="14 15">
    <name type="scientific">Pseudaeromonas sharmana</name>
    <dbReference type="NCBI Taxonomy" id="328412"/>
    <lineage>
        <taxon>Bacteria</taxon>
        <taxon>Pseudomonadati</taxon>
        <taxon>Pseudomonadota</taxon>
        <taxon>Gammaproteobacteria</taxon>
        <taxon>Aeromonadales</taxon>
        <taxon>Aeromonadaceae</taxon>
        <taxon>Pseudaeromonas</taxon>
    </lineage>
</organism>
<dbReference type="InterPro" id="IPR047103">
    <property type="entry name" value="MalF_P2_sf"/>
</dbReference>
<feature type="transmembrane region" description="Helical" evidence="11">
    <location>
        <begin position="45"/>
        <end position="63"/>
    </location>
</feature>
<dbReference type="InterPro" id="IPR048464">
    <property type="entry name" value="MalF_N_TM"/>
</dbReference>
<comment type="similarity">
    <text evidence="3 12">Belongs to the binding-protein-dependent transport system permease family. MalFG subfamily.</text>
</comment>
<dbReference type="InterPro" id="IPR000515">
    <property type="entry name" value="MetI-like"/>
</dbReference>
<comment type="subcellular location">
    <subcellularLocation>
        <location evidence="2 12">Cell inner membrane</location>
        <topology evidence="2 12">Multi-pass membrane protein</topology>
    </subcellularLocation>
    <subcellularLocation>
        <location evidence="11">Cell membrane</location>
        <topology evidence="11">Multi-pass membrane protein</topology>
    </subcellularLocation>
</comment>
<proteinExistence type="inferred from homology"/>
<dbReference type="Gene3D" id="1.10.3720.10">
    <property type="entry name" value="MetI-like"/>
    <property type="match status" value="1"/>
</dbReference>
<feature type="transmembrane region" description="Helical" evidence="11">
    <location>
        <begin position="311"/>
        <end position="336"/>
    </location>
</feature>
<keyword evidence="9 11" id="KW-1133">Transmembrane helix</keyword>
<dbReference type="InterPro" id="IPR029345">
    <property type="entry name" value="MalF_P2"/>
</dbReference>
<feature type="transmembrane region" description="Helical" evidence="11">
    <location>
        <begin position="348"/>
        <end position="371"/>
    </location>
</feature>
<protein>
    <recommendedName>
        <fullName evidence="12">Maltose/maltodextrin transport system permease protein</fullName>
    </recommendedName>
</protein>
<evidence type="ECO:0000256" key="4">
    <source>
        <dbReference type="ARBA" id="ARBA00022448"/>
    </source>
</evidence>
<evidence type="ECO:0000256" key="7">
    <source>
        <dbReference type="ARBA" id="ARBA00022597"/>
    </source>
</evidence>
<dbReference type="SUPFAM" id="SSF161098">
    <property type="entry name" value="MetI-like"/>
    <property type="match status" value="1"/>
</dbReference>
<comment type="caution">
    <text evidence="14">The sequence shown here is derived from an EMBL/GenBank/DDBJ whole genome shotgun (WGS) entry which is preliminary data.</text>
</comment>
<dbReference type="EMBL" id="JBHSAF010000015">
    <property type="protein sequence ID" value="MFC3915018.1"/>
    <property type="molecule type" value="Genomic_DNA"/>
</dbReference>
<evidence type="ECO:0000256" key="10">
    <source>
        <dbReference type="ARBA" id="ARBA00023136"/>
    </source>
</evidence>
<evidence type="ECO:0000256" key="1">
    <source>
        <dbReference type="ARBA" id="ARBA00002264"/>
    </source>
</evidence>
<keyword evidence="15" id="KW-1185">Reference proteome</keyword>
<dbReference type="PANTHER" id="PTHR47314">
    <property type="entry name" value="MALTOSE/MALTODEXTRIN TRANSPORT SYSTEM PERMEASE PROTEIN MALF"/>
    <property type="match status" value="1"/>
</dbReference>
<keyword evidence="10 11" id="KW-0472">Membrane</keyword>
<dbReference type="Gene3D" id="2.40.430.10">
    <property type="entry name" value="D-maltodextrin-binding protein, MBP"/>
    <property type="match status" value="1"/>
</dbReference>
<evidence type="ECO:0000256" key="6">
    <source>
        <dbReference type="ARBA" id="ARBA00022519"/>
    </source>
</evidence>
<feature type="transmembrane region" description="Helical" evidence="11">
    <location>
        <begin position="457"/>
        <end position="478"/>
    </location>
</feature>
<dbReference type="Proteomes" id="UP001595692">
    <property type="component" value="Unassembled WGS sequence"/>
</dbReference>
<evidence type="ECO:0000313" key="15">
    <source>
        <dbReference type="Proteomes" id="UP001595692"/>
    </source>
</evidence>
<dbReference type="Gene3D" id="3.10.650.10">
    <property type="entry name" value="MalF N-terminal region-like"/>
    <property type="match status" value="1"/>
</dbReference>
<dbReference type="InterPro" id="IPR035906">
    <property type="entry name" value="MetI-like_sf"/>
</dbReference>
<name>A0ABV8CS98_9GAMM</name>
<evidence type="ECO:0000256" key="5">
    <source>
        <dbReference type="ARBA" id="ARBA00022475"/>
    </source>
</evidence>
<gene>
    <name evidence="14" type="primary">malF</name>
    <name evidence="14" type="ORF">ACFOSS_16370</name>
</gene>
<evidence type="ECO:0000256" key="8">
    <source>
        <dbReference type="ARBA" id="ARBA00022692"/>
    </source>
</evidence>
<dbReference type="Gene3D" id="1.20.58.370">
    <property type="entry name" value="MalF N-terminal region-like"/>
    <property type="match status" value="1"/>
</dbReference>
<dbReference type="SUPFAM" id="SSF160964">
    <property type="entry name" value="MalF N-terminal region-like"/>
    <property type="match status" value="1"/>
</dbReference>
<sequence length="545" mass="59860">MEQIQSVDTTVATGSKTAWFKWLMAGLVVLLNGYAVVMMYAGGEIAFALLDLVLVASGVYVFLNKKTYAHRYIFPGVAGMVAFIIFPLAYTISIAFTNYSGANLLSLEHAMAYHLKKTYKVKGGEFDFSLLDRGEHRYQLLLTQEGVSYISNPMQLWTNNELKSGTSKLAGQLDVKLVPFEGAAPAPEAAVRDIIARKSHLSQMSLVLPDGTQLSMTSLRKFAAQKPLFAHLRDGFNLKSGIHLSDAHILRNNETGQIMLPNMETGYYQYVNDEGVFVGDGLAPGFVVNVGWKNFLRVLTDPGIQGPFLQIFVWTVIFAACSVGFTLAIGMVLACLAQWEELKGRGFYRVMLILPYAVPAFISILVFKGLFNQSYGEINMFLALLGFDKPEWYMNPTLAKTMILIVNTWLGYPYMMILCMGLLKSIPEDLYEASAMDGAGPIQNFFKITVPLLMKPLTPLLIASFAFNFNNFVLIQLLTNGSPDIIGATTPAGTTDLLVSYTFRIAFQGGGGQDYGLAGAIATVIFLIVGALALLNMKLSKVENI</sequence>
<keyword evidence="5" id="KW-1003">Cell membrane</keyword>
<keyword evidence="7 12" id="KW-0762">Sugar transport</keyword>
<dbReference type="CDD" id="cd06261">
    <property type="entry name" value="TM_PBP2"/>
    <property type="match status" value="1"/>
</dbReference>
<feature type="transmembrane region" description="Helical" evidence="11">
    <location>
        <begin position="72"/>
        <end position="96"/>
    </location>
</feature>
<evidence type="ECO:0000256" key="3">
    <source>
        <dbReference type="ARBA" id="ARBA00009047"/>
    </source>
</evidence>
<feature type="transmembrane region" description="Helical" evidence="11">
    <location>
        <begin position="515"/>
        <end position="535"/>
    </location>
</feature>
<dbReference type="PROSITE" id="PS50928">
    <property type="entry name" value="ABC_TM1"/>
    <property type="match status" value="1"/>
</dbReference>
<feature type="transmembrane region" description="Helical" evidence="11">
    <location>
        <begin position="402"/>
        <end position="423"/>
    </location>
</feature>
<feature type="transmembrane region" description="Helical" evidence="11">
    <location>
        <begin position="20"/>
        <end position="39"/>
    </location>
</feature>
<evidence type="ECO:0000259" key="13">
    <source>
        <dbReference type="PROSITE" id="PS50928"/>
    </source>
</evidence>
<keyword evidence="8 11" id="KW-0812">Transmembrane</keyword>
<keyword evidence="6 12" id="KW-0997">Cell inner membrane</keyword>
<accession>A0ABV8CS98</accession>
<reference evidence="15" key="1">
    <citation type="journal article" date="2019" name="Int. J. Syst. Evol. Microbiol.">
        <title>The Global Catalogue of Microorganisms (GCM) 10K type strain sequencing project: providing services to taxonomists for standard genome sequencing and annotation.</title>
        <authorList>
            <consortium name="The Broad Institute Genomics Platform"/>
            <consortium name="The Broad Institute Genome Sequencing Center for Infectious Disease"/>
            <person name="Wu L."/>
            <person name="Ma J."/>
        </authorList>
    </citation>
    <scope>NUCLEOTIDE SEQUENCE [LARGE SCALE GENOMIC DNA]</scope>
    <source>
        <strain evidence="15">CCUG 54939</strain>
    </source>
</reference>
<dbReference type="RefSeq" id="WP_377154622.1">
    <property type="nucleotide sequence ID" value="NZ_JBHSAF010000015.1"/>
</dbReference>
<evidence type="ECO:0000313" key="14">
    <source>
        <dbReference type="EMBL" id="MFC3915018.1"/>
    </source>
</evidence>
<dbReference type="Pfam" id="PF20872">
    <property type="entry name" value="MalF_N_TM"/>
    <property type="match status" value="1"/>
</dbReference>
<dbReference type="Pfam" id="PF00528">
    <property type="entry name" value="BPD_transp_1"/>
    <property type="match status" value="1"/>
</dbReference>